<evidence type="ECO:0000313" key="4">
    <source>
        <dbReference type="Proteomes" id="UP000324897"/>
    </source>
</evidence>
<dbReference type="PANTHER" id="PTHR33021">
    <property type="entry name" value="BLUE COPPER PROTEIN"/>
    <property type="match status" value="1"/>
</dbReference>
<sequence>MARASSTCRKIWVVLLCVMVFAPSEEGGGVGMADGKSRLWPVGDSAGWSFGVLGWPNYKPFEAGDVLLFHYKPGTHNVVKVSNVQYSMCQVSGNVTVWISGNDRVTLDRGMSFFVSSMPGDCERGMKIAVTAQQ</sequence>
<feature type="non-terminal residue" evidence="3">
    <location>
        <position position="1"/>
    </location>
</feature>
<dbReference type="Gene3D" id="2.60.40.420">
    <property type="entry name" value="Cupredoxins - blue copper proteins"/>
    <property type="match status" value="1"/>
</dbReference>
<dbReference type="PANTHER" id="PTHR33021:SF424">
    <property type="entry name" value="BASIC BLUE PROTEIN"/>
    <property type="match status" value="1"/>
</dbReference>
<evidence type="ECO:0000256" key="1">
    <source>
        <dbReference type="SAM" id="SignalP"/>
    </source>
</evidence>
<dbReference type="InterPro" id="IPR003245">
    <property type="entry name" value="Phytocyanin_dom"/>
</dbReference>
<accession>A0A5J9T2B4</accession>
<dbReference type="Gramene" id="TVU05018">
    <property type="protein sequence ID" value="TVU05018"/>
    <property type="gene ID" value="EJB05_48166"/>
</dbReference>
<proteinExistence type="predicted"/>
<dbReference type="GO" id="GO:0009055">
    <property type="term" value="F:electron transfer activity"/>
    <property type="evidence" value="ECO:0007669"/>
    <property type="project" value="InterPro"/>
</dbReference>
<evidence type="ECO:0000313" key="3">
    <source>
        <dbReference type="EMBL" id="TVU05018.1"/>
    </source>
</evidence>
<comment type="caution">
    <text evidence="3">The sequence shown here is derived from an EMBL/GenBank/DDBJ whole genome shotgun (WGS) entry which is preliminary data.</text>
</comment>
<keyword evidence="1" id="KW-0732">Signal</keyword>
<dbReference type="AlphaFoldDB" id="A0A5J9T2B4"/>
<protein>
    <recommendedName>
        <fullName evidence="2">Phytocyanin domain-containing protein</fullName>
    </recommendedName>
</protein>
<dbReference type="EMBL" id="RWGY01000051">
    <property type="protein sequence ID" value="TVU05018.1"/>
    <property type="molecule type" value="Genomic_DNA"/>
</dbReference>
<dbReference type="Pfam" id="PF02298">
    <property type="entry name" value="Cu_bind_like"/>
    <property type="match status" value="1"/>
</dbReference>
<name>A0A5J9T2B4_9POAL</name>
<dbReference type="Proteomes" id="UP000324897">
    <property type="component" value="Unassembled WGS sequence"/>
</dbReference>
<dbReference type="CDD" id="cd11013">
    <property type="entry name" value="Plantacyanin"/>
    <property type="match status" value="1"/>
</dbReference>
<dbReference type="SUPFAM" id="SSF49503">
    <property type="entry name" value="Cupredoxins"/>
    <property type="match status" value="1"/>
</dbReference>
<dbReference type="InterPro" id="IPR041844">
    <property type="entry name" value="Plantacyanin"/>
</dbReference>
<feature type="signal peptide" evidence="1">
    <location>
        <begin position="1"/>
        <end position="27"/>
    </location>
</feature>
<keyword evidence="4" id="KW-1185">Reference proteome</keyword>
<reference evidence="3 4" key="1">
    <citation type="journal article" date="2019" name="Sci. Rep.">
        <title>A high-quality genome of Eragrostis curvula grass provides insights into Poaceae evolution and supports new strategies to enhance forage quality.</title>
        <authorList>
            <person name="Carballo J."/>
            <person name="Santos B.A.C.M."/>
            <person name="Zappacosta D."/>
            <person name="Garbus I."/>
            <person name="Selva J.P."/>
            <person name="Gallo C.A."/>
            <person name="Diaz A."/>
            <person name="Albertini E."/>
            <person name="Caccamo M."/>
            <person name="Echenique V."/>
        </authorList>
    </citation>
    <scope>NUCLEOTIDE SEQUENCE [LARGE SCALE GENOMIC DNA]</scope>
    <source>
        <strain evidence="4">cv. Victoria</strain>
        <tissue evidence="3">Leaf</tissue>
    </source>
</reference>
<organism evidence="3 4">
    <name type="scientific">Eragrostis curvula</name>
    <name type="common">weeping love grass</name>
    <dbReference type="NCBI Taxonomy" id="38414"/>
    <lineage>
        <taxon>Eukaryota</taxon>
        <taxon>Viridiplantae</taxon>
        <taxon>Streptophyta</taxon>
        <taxon>Embryophyta</taxon>
        <taxon>Tracheophyta</taxon>
        <taxon>Spermatophyta</taxon>
        <taxon>Magnoliopsida</taxon>
        <taxon>Liliopsida</taxon>
        <taxon>Poales</taxon>
        <taxon>Poaceae</taxon>
        <taxon>PACMAD clade</taxon>
        <taxon>Chloridoideae</taxon>
        <taxon>Eragrostideae</taxon>
        <taxon>Eragrostidinae</taxon>
        <taxon>Eragrostis</taxon>
    </lineage>
</organism>
<gene>
    <name evidence="3" type="ORF">EJB05_48166</name>
</gene>
<dbReference type="PROSITE" id="PS51485">
    <property type="entry name" value="PHYTOCYANIN"/>
    <property type="match status" value="1"/>
</dbReference>
<feature type="chain" id="PRO_5023942128" description="Phytocyanin domain-containing protein" evidence="1">
    <location>
        <begin position="28"/>
        <end position="134"/>
    </location>
</feature>
<dbReference type="InterPro" id="IPR039391">
    <property type="entry name" value="Phytocyanin-like"/>
</dbReference>
<evidence type="ECO:0000259" key="2">
    <source>
        <dbReference type="PROSITE" id="PS51485"/>
    </source>
</evidence>
<dbReference type="InterPro" id="IPR008972">
    <property type="entry name" value="Cupredoxin"/>
</dbReference>
<dbReference type="OrthoDB" id="605074at2759"/>
<dbReference type="GO" id="GO:0005886">
    <property type="term" value="C:plasma membrane"/>
    <property type="evidence" value="ECO:0007669"/>
    <property type="project" value="TreeGrafter"/>
</dbReference>
<feature type="domain" description="Phytocyanin" evidence="2">
    <location>
        <begin position="38"/>
        <end position="134"/>
    </location>
</feature>